<feature type="compositionally biased region" description="Polar residues" evidence="1">
    <location>
        <begin position="697"/>
        <end position="715"/>
    </location>
</feature>
<feature type="region of interest" description="Disordered" evidence="1">
    <location>
        <begin position="833"/>
        <end position="866"/>
    </location>
</feature>
<feature type="compositionally biased region" description="Polar residues" evidence="1">
    <location>
        <begin position="855"/>
        <end position="864"/>
    </location>
</feature>
<feature type="compositionally biased region" description="Basic and acidic residues" evidence="1">
    <location>
        <begin position="505"/>
        <end position="523"/>
    </location>
</feature>
<proteinExistence type="predicted"/>
<keyword evidence="2" id="KW-0472">Membrane</keyword>
<feature type="region of interest" description="Disordered" evidence="1">
    <location>
        <begin position="232"/>
        <end position="257"/>
    </location>
</feature>
<dbReference type="VEuPathDB" id="CryptoDB:Cvel_33139"/>
<evidence type="ECO:0000313" key="3">
    <source>
        <dbReference type="EMBL" id="CEM49221.1"/>
    </source>
</evidence>
<name>A0A0G4HXJ4_9ALVE</name>
<keyword evidence="2" id="KW-0812">Transmembrane</keyword>
<feature type="transmembrane region" description="Helical" evidence="2">
    <location>
        <begin position="28"/>
        <end position="49"/>
    </location>
</feature>
<accession>A0A0G4HXJ4</accession>
<keyword evidence="2" id="KW-1133">Transmembrane helix</keyword>
<dbReference type="EMBL" id="CDMZ01004266">
    <property type="protein sequence ID" value="CEM49221.1"/>
    <property type="molecule type" value="Genomic_DNA"/>
</dbReference>
<dbReference type="AlphaFoldDB" id="A0A0G4HXJ4"/>
<reference evidence="3" key="1">
    <citation type="submission" date="2014-11" db="EMBL/GenBank/DDBJ databases">
        <authorList>
            <person name="Otto D Thomas"/>
            <person name="Naeem Raeece"/>
        </authorList>
    </citation>
    <scope>NUCLEOTIDE SEQUENCE</scope>
</reference>
<feature type="compositionally biased region" description="Basic and acidic residues" evidence="1">
    <location>
        <begin position="833"/>
        <end position="847"/>
    </location>
</feature>
<sequence>MQAQRNPRPEIAGRGQREMGSTERTSDFALRLLILVVIVLLVATMMLSADDPQPEMVPEMDVTVLYANGAGAGSRHGGGPHFDKGRGSPFEWSSVFGKSRDAKTSPGRQTISIRSVWVRLARYIDRCEIWGWGRWASCPLPLLLPVCKSEEDEGEEQGEGTGEGEVAHELSVESLADLDLFSEEFFLDVRTSPPVQTLLDLETASDGSVSVSVVVVRSGVGADLPEVSGDEECAVSESGQSNESGGGLIRKRSKKEGLPERLPSDMISVTIFRRDLSDFFFPDTKTAAKFVHEFVETPSLEVRAGLEAAAWMHGWVAALGETPSFLRWMFLTIIQPQLSSTEILRVLVRIVTGLFFSEESEERTQGGWLASALAVLYCDWKGTFRSFGLNVPLDFLSAFETALAVSREPLGGSLWFHSFLSEFEERLLESRDGHDGGEGEVDGVAGEGSRRSGWRVELREKFRGRGASIKRLGRASGRDGFVILYSSFSPSAPSSDRFRFFVKDEKHEQEQEHEGEGGDEEARNCSSFREGKHRKKRWKMTDSLPVQRMNTTEKEGGLENQESAKDAKEEEEDKESDEAYRSREGESDVAQKRHTREEAEEEKAAAYEPRTTRKASHALDAAGAESVRMDDTVAGLYEEKGDGREEGGRVFSWAVGRDRLYVSRESSLRVFEVSESLEAFFLNFGEHSQKSNRTRPKVQTTENAPHSGATLQTPSRPLFFSKGPMAENSQALLETQTLGLVPFWVGPSGVPPDSAVASGGGEELMATVTAVTAVPSVETEFRYDLWGEHTKGSWGPVVRFYGSQWRVDRDLHNAPSVDHTQSADDHSAAILTEPKEGGPEETARGRDAFPGPVPGTSTVRQSPYRSRRPLGLPGILSRLVDSSLPLISEKAGLTERGLMIHRTPTVFRGFGGALVLHLRPDLMAVANKGGVSLDGLFLFDGLAKVERVAVQTRQEREREEEGGAFWDGEGGEGAGDSLGGVESEAETGDQGSAEVPLISAVSVRFVCEVLFLFFLCLPACLSVKEAKK</sequence>
<feature type="region of interest" description="Disordered" evidence="1">
    <location>
        <begin position="505"/>
        <end position="626"/>
    </location>
</feature>
<feature type="compositionally biased region" description="Basic and acidic residues" evidence="1">
    <location>
        <begin position="577"/>
        <end position="605"/>
    </location>
</feature>
<feature type="compositionally biased region" description="Basic and acidic residues" evidence="1">
    <location>
        <begin position="952"/>
        <end position="961"/>
    </location>
</feature>
<feature type="region of interest" description="Disordered" evidence="1">
    <location>
        <begin position="688"/>
        <end position="716"/>
    </location>
</feature>
<organism evidence="3">
    <name type="scientific">Chromera velia CCMP2878</name>
    <dbReference type="NCBI Taxonomy" id="1169474"/>
    <lineage>
        <taxon>Eukaryota</taxon>
        <taxon>Sar</taxon>
        <taxon>Alveolata</taxon>
        <taxon>Colpodellida</taxon>
        <taxon>Chromeraceae</taxon>
        <taxon>Chromera</taxon>
    </lineage>
</organism>
<feature type="region of interest" description="Disordered" evidence="1">
    <location>
        <begin position="952"/>
        <end position="987"/>
    </location>
</feature>
<protein>
    <submittedName>
        <fullName evidence="3">Uncharacterized protein</fullName>
    </submittedName>
</protein>
<evidence type="ECO:0000256" key="1">
    <source>
        <dbReference type="SAM" id="MobiDB-lite"/>
    </source>
</evidence>
<feature type="region of interest" description="Disordered" evidence="1">
    <location>
        <begin position="1"/>
        <end position="22"/>
    </location>
</feature>
<evidence type="ECO:0000256" key="2">
    <source>
        <dbReference type="SAM" id="Phobius"/>
    </source>
</evidence>
<gene>
    <name evidence="3" type="ORF">Cvel_33139</name>
</gene>
<feature type="compositionally biased region" description="Basic and acidic residues" evidence="1">
    <location>
        <begin position="551"/>
        <end position="568"/>
    </location>
</feature>